<dbReference type="GO" id="GO:0045944">
    <property type="term" value="P:positive regulation of transcription by RNA polymerase II"/>
    <property type="evidence" value="ECO:0007669"/>
    <property type="project" value="TreeGrafter"/>
</dbReference>
<sequence length="410" mass="44183">MVSPPSYERAASLQSRRPLSTSPRLPAIPIPRGSTSSSTSYSHSQPSSARSPATSSSLSSYRSHPYTRRPSVQHLPSPTDSQNLPRIHLPPPSSNQRGGEIPGLASLALASPPEWFDRSRPPLSHSTSGGRPVLPPLHHPHSVRDGPSNNMPPPPLRPDSPVSPHPYGIPGPGPGPGPSAVSSASLRPSYGYEPSPPLHRHSYGGGYRDDTSPPLRAVHEPYYHAAQQGQQPRAYPREHRPHPPPHYPPRTHARSRSQSETSVVSRPGEDGDMSISQGQGPGHGQGQNRRLAHLMSEQKRRESINSGFASLRTALPSSIPTDSKAIILRKAVTHIKHLETLVRRAGLEPAMAMSGGLAGGGALSAGGGVGRYEEWDGEDPEDEGDEDIIMEKGDLRVRVKEEEERWSRAG</sequence>
<dbReference type="EMBL" id="MCFC01000024">
    <property type="protein sequence ID" value="ORY29642.1"/>
    <property type="molecule type" value="Genomic_DNA"/>
</dbReference>
<feature type="compositionally biased region" description="Basic residues" evidence="6">
    <location>
        <begin position="239"/>
        <end position="255"/>
    </location>
</feature>
<gene>
    <name evidence="8" type="ORF">BCR39DRAFT_558975</name>
</gene>
<dbReference type="PROSITE" id="PS50888">
    <property type="entry name" value="BHLH"/>
    <property type="match status" value="1"/>
</dbReference>
<feature type="region of interest" description="Disordered" evidence="6">
    <location>
        <begin position="1"/>
        <end position="289"/>
    </location>
</feature>
<keyword evidence="4" id="KW-0804">Transcription</keyword>
<evidence type="ECO:0000313" key="9">
    <source>
        <dbReference type="Proteomes" id="UP000193986"/>
    </source>
</evidence>
<dbReference type="AlphaFoldDB" id="A0A1Y2B474"/>
<dbReference type="GO" id="GO:0003700">
    <property type="term" value="F:DNA-binding transcription factor activity"/>
    <property type="evidence" value="ECO:0007669"/>
    <property type="project" value="TreeGrafter"/>
</dbReference>
<dbReference type="GO" id="GO:0046983">
    <property type="term" value="F:protein dimerization activity"/>
    <property type="evidence" value="ECO:0007669"/>
    <property type="project" value="InterPro"/>
</dbReference>
<keyword evidence="5" id="KW-0539">Nucleus</keyword>
<feature type="compositionally biased region" description="Pro residues" evidence="6">
    <location>
        <begin position="150"/>
        <end position="177"/>
    </location>
</feature>
<feature type="compositionally biased region" description="Polar residues" evidence="6">
    <location>
        <begin position="74"/>
        <end position="84"/>
    </location>
</feature>
<dbReference type="OrthoDB" id="5778525at2759"/>
<evidence type="ECO:0000259" key="7">
    <source>
        <dbReference type="PROSITE" id="PS50888"/>
    </source>
</evidence>
<keyword evidence="1" id="KW-0805">Transcription regulation</keyword>
<dbReference type="PANTHER" id="PTHR10328:SF3">
    <property type="entry name" value="PROTEIN MAX"/>
    <property type="match status" value="1"/>
</dbReference>
<feature type="compositionally biased region" description="Acidic residues" evidence="6">
    <location>
        <begin position="375"/>
        <end position="388"/>
    </location>
</feature>
<dbReference type="SUPFAM" id="SSF47459">
    <property type="entry name" value="HLH, helix-loop-helix DNA-binding domain"/>
    <property type="match status" value="1"/>
</dbReference>
<accession>A0A1Y2B474</accession>
<feature type="region of interest" description="Disordered" evidence="6">
    <location>
        <begin position="369"/>
        <end position="392"/>
    </location>
</feature>
<dbReference type="SMART" id="SM00353">
    <property type="entry name" value="HLH"/>
    <property type="match status" value="1"/>
</dbReference>
<keyword evidence="9" id="KW-1185">Reference proteome</keyword>
<dbReference type="GO" id="GO:0003677">
    <property type="term" value="F:DNA binding"/>
    <property type="evidence" value="ECO:0007669"/>
    <property type="project" value="UniProtKB-KW"/>
</dbReference>
<evidence type="ECO:0000256" key="1">
    <source>
        <dbReference type="ARBA" id="ARBA00023015"/>
    </source>
</evidence>
<dbReference type="InterPro" id="IPR036638">
    <property type="entry name" value="HLH_DNA-bd_sf"/>
</dbReference>
<dbReference type="STRING" id="71784.A0A1Y2B474"/>
<keyword evidence="3" id="KW-0010">Activator</keyword>
<reference evidence="8 9" key="1">
    <citation type="submission" date="2016-07" db="EMBL/GenBank/DDBJ databases">
        <title>Pervasive Adenine N6-methylation of Active Genes in Fungi.</title>
        <authorList>
            <consortium name="DOE Joint Genome Institute"/>
            <person name="Mondo S.J."/>
            <person name="Dannebaum R.O."/>
            <person name="Kuo R.C."/>
            <person name="Labutti K."/>
            <person name="Haridas S."/>
            <person name="Kuo A."/>
            <person name="Salamov A."/>
            <person name="Ahrendt S.R."/>
            <person name="Lipzen A."/>
            <person name="Sullivan W."/>
            <person name="Andreopoulos W.B."/>
            <person name="Clum A."/>
            <person name="Lindquist E."/>
            <person name="Daum C."/>
            <person name="Ramamoorthy G.K."/>
            <person name="Gryganskyi A."/>
            <person name="Culley D."/>
            <person name="Magnuson J.K."/>
            <person name="James T.Y."/>
            <person name="O'Malley M.A."/>
            <person name="Stajich J.E."/>
            <person name="Spatafora J.W."/>
            <person name="Visel A."/>
            <person name="Grigoriev I.V."/>
        </authorList>
    </citation>
    <scope>NUCLEOTIDE SEQUENCE [LARGE SCALE GENOMIC DNA]</scope>
    <source>
        <strain evidence="8 9">68-887.2</strain>
    </source>
</reference>
<dbReference type="InterPro" id="IPR011598">
    <property type="entry name" value="bHLH_dom"/>
</dbReference>
<evidence type="ECO:0000256" key="4">
    <source>
        <dbReference type="ARBA" id="ARBA00023163"/>
    </source>
</evidence>
<feature type="compositionally biased region" description="Polar residues" evidence="6">
    <location>
        <begin position="12"/>
        <end position="23"/>
    </location>
</feature>
<dbReference type="GO" id="GO:0090575">
    <property type="term" value="C:RNA polymerase II transcription regulator complex"/>
    <property type="evidence" value="ECO:0007669"/>
    <property type="project" value="TreeGrafter"/>
</dbReference>
<keyword evidence="2" id="KW-0238">DNA-binding</keyword>
<feature type="compositionally biased region" description="Low complexity" evidence="6">
    <location>
        <begin position="34"/>
        <end position="63"/>
    </location>
</feature>
<evidence type="ECO:0000256" key="5">
    <source>
        <dbReference type="ARBA" id="ARBA00023242"/>
    </source>
</evidence>
<dbReference type="Pfam" id="PF00010">
    <property type="entry name" value="HLH"/>
    <property type="match status" value="1"/>
</dbReference>
<evidence type="ECO:0000256" key="6">
    <source>
        <dbReference type="SAM" id="MobiDB-lite"/>
    </source>
</evidence>
<feature type="compositionally biased region" description="Basic and acidic residues" evidence="6">
    <location>
        <begin position="207"/>
        <end position="222"/>
    </location>
</feature>
<evidence type="ECO:0000313" key="8">
    <source>
        <dbReference type="EMBL" id="ORY29642.1"/>
    </source>
</evidence>
<dbReference type="Gene3D" id="4.10.280.10">
    <property type="entry name" value="Helix-loop-helix DNA-binding domain"/>
    <property type="match status" value="1"/>
</dbReference>
<evidence type="ECO:0000256" key="3">
    <source>
        <dbReference type="ARBA" id="ARBA00023159"/>
    </source>
</evidence>
<feature type="domain" description="BHLH" evidence="7">
    <location>
        <begin position="288"/>
        <end position="338"/>
    </location>
</feature>
<comment type="caution">
    <text evidence="8">The sequence shown here is derived from an EMBL/GenBank/DDBJ whole genome shotgun (WGS) entry which is preliminary data.</text>
</comment>
<organism evidence="8 9">
    <name type="scientific">Naematelia encephala</name>
    <dbReference type="NCBI Taxonomy" id="71784"/>
    <lineage>
        <taxon>Eukaryota</taxon>
        <taxon>Fungi</taxon>
        <taxon>Dikarya</taxon>
        <taxon>Basidiomycota</taxon>
        <taxon>Agaricomycotina</taxon>
        <taxon>Tremellomycetes</taxon>
        <taxon>Tremellales</taxon>
        <taxon>Naemateliaceae</taxon>
        <taxon>Naematelia</taxon>
    </lineage>
</organism>
<evidence type="ECO:0000256" key="2">
    <source>
        <dbReference type="ARBA" id="ARBA00023125"/>
    </source>
</evidence>
<dbReference type="Proteomes" id="UP000193986">
    <property type="component" value="Unassembled WGS sequence"/>
</dbReference>
<name>A0A1Y2B474_9TREE</name>
<dbReference type="PANTHER" id="PTHR10328">
    <property type="entry name" value="PROTEIN MAX MYC-ASSOCIATED FACTOR X"/>
    <property type="match status" value="1"/>
</dbReference>
<dbReference type="InParanoid" id="A0A1Y2B474"/>
<proteinExistence type="predicted"/>
<protein>
    <recommendedName>
        <fullName evidence="7">BHLH domain-containing protein</fullName>
    </recommendedName>
</protein>